<dbReference type="GO" id="GO:0008448">
    <property type="term" value="F:N-acetylglucosamine-6-phosphate deacetylase activity"/>
    <property type="evidence" value="ECO:0007669"/>
    <property type="project" value="UniProtKB-EC"/>
</dbReference>
<evidence type="ECO:0000256" key="2">
    <source>
        <dbReference type="ARBA" id="ARBA00022723"/>
    </source>
</evidence>
<dbReference type="SUPFAM" id="SSF51556">
    <property type="entry name" value="Metallo-dependent hydrolases"/>
    <property type="match status" value="1"/>
</dbReference>
<dbReference type="InterPro" id="IPR006680">
    <property type="entry name" value="Amidohydro-rel"/>
</dbReference>
<protein>
    <submittedName>
        <fullName evidence="7">N-acetylglucosamine-6-phosphate deacetylase</fullName>
        <ecNumber evidence="7">3.5.1.25</ecNumber>
    </submittedName>
</protein>
<proteinExistence type="inferred from homology"/>
<evidence type="ECO:0000259" key="6">
    <source>
        <dbReference type="Pfam" id="PF01979"/>
    </source>
</evidence>
<keyword evidence="4 5" id="KW-0119">Carbohydrate metabolism</keyword>
<gene>
    <name evidence="7" type="primary">nagA</name>
    <name evidence="7" type="ORF">ACFSBI_10940</name>
</gene>
<comment type="similarity">
    <text evidence="1 5">Belongs to the metallo-dependent hydrolases superfamily. NagA family.</text>
</comment>
<comment type="caution">
    <text evidence="7">The sequence shown here is derived from an EMBL/GenBank/DDBJ whole genome shotgun (WGS) entry which is preliminary data.</text>
</comment>
<dbReference type="EC" id="3.5.1.25" evidence="7"/>
<evidence type="ECO:0000256" key="1">
    <source>
        <dbReference type="ARBA" id="ARBA00010716"/>
    </source>
</evidence>
<dbReference type="InterPro" id="IPR003764">
    <property type="entry name" value="GlcNAc_6-P_deAcase"/>
</dbReference>
<dbReference type="InterPro" id="IPR011059">
    <property type="entry name" value="Metal-dep_hydrolase_composite"/>
</dbReference>
<reference evidence="8" key="1">
    <citation type="journal article" date="2019" name="Int. J. Syst. Evol. Microbiol.">
        <title>The Global Catalogue of Microorganisms (GCM) 10K type strain sequencing project: providing services to taxonomists for standard genome sequencing and annotation.</title>
        <authorList>
            <consortium name="The Broad Institute Genomics Platform"/>
            <consortium name="The Broad Institute Genome Sequencing Center for Infectious Disease"/>
            <person name="Wu L."/>
            <person name="Ma J."/>
        </authorList>
    </citation>
    <scope>NUCLEOTIDE SEQUENCE [LARGE SCALE GENOMIC DNA]</scope>
    <source>
        <strain evidence="8">CGMCC 1.12471</strain>
    </source>
</reference>
<dbReference type="RefSeq" id="WP_377934846.1">
    <property type="nucleotide sequence ID" value="NZ_JBHUEA010000016.1"/>
</dbReference>
<dbReference type="CDD" id="cd00854">
    <property type="entry name" value="NagA"/>
    <property type="match status" value="1"/>
</dbReference>
<keyword evidence="8" id="KW-1185">Reference proteome</keyword>
<keyword evidence="3 5" id="KW-0378">Hydrolase</keyword>
<dbReference type="PANTHER" id="PTHR11113">
    <property type="entry name" value="N-ACETYLGLUCOSAMINE-6-PHOSPHATE DEACETYLASE"/>
    <property type="match status" value="1"/>
</dbReference>
<name>A0ABW4LGZ9_9MICO</name>
<organism evidence="7 8">
    <name type="scientific">Amnibacterium endophyticum</name>
    <dbReference type="NCBI Taxonomy" id="2109337"/>
    <lineage>
        <taxon>Bacteria</taxon>
        <taxon>Bacillati</taxon>
        <taxon>Actinomycetota</taxon>
        <taxon>Actinomycetes</taxon>
        <taxon>Micrococcales</taxon>
        <taxon>Microbacteriaceae</taxon>
        <taxon>Amnibacterium</taxon>
    </lineage>
</organism>
<sequence>MPTTDALTVHGARVATGDAVVDDGWVRFEGGVVAATGRGMPPSGGEVLDAGGGVLTPGFVDVHVHGGGGQDFGAGPDALPAVLGAHRAHGTTRSALSLVSAPVEQVVEQVAALAPAVREDPLLLGVHLEGPFLSPDNRGAHDPAALTAPTAAEVDALLAAADGTLLQVTIAPELPGAIDAVRRFAAAGVRVAVGHTVADMNVAGAAFDAGATLLTHAFNAMPQLAHRAPGPIGAALARPDVVLEVIADGLHVHPVVVAALFRMAPGRVALVTDAMSATGIGDGEYRLGTLDVTVRDGAARLASGSLAGSTLTLDAAIRTAVAAGVPLTDAIAAATSIPARAAGRPDLGSFAPGSPADAVLLTDDLEVRAVWAAGTRLR</sequence>
<evidence type="ECO:0000256" key="5">
    <source>
        <dbReference type="PIRNR" id="PIRNR038994"/>
    </source>
</evidence>
<dbReference type="PIRSF" id="PIRSF038994">
    <property type="entry name" value="NagA"/>
    <property type="match status" value="1"/>
</dbReference>
<dbReference type="Gene3D" id="2.30.40.10">
    <property type="entry name" value="Urease, subunit C, domain 1"/>
    <property type="match status" value="1"/>
</dbReference>
<dbReference type="PANTHER" id="PTHR11113:SF14">
    <property type="entry name" value="N-ACETYLGLUCOSAMINE-6-PHOSPHATE DEACETYLASE"/>
    <property type="match status" value="1"/>
</dbReference>
<dbReference type="NCBIfam" id="TIGR00221">
    <property type="entry name" value="nagA"/>
    <property type="match status" value="1"/>
</dbReference>
<dbReference type="SUPFAM" id="SSF51338">
    <property type="entry name" value="Composite domain of metallo-dependent hydrolases"/>
    <property type="match status" value="1"/>
</dbReference>
<dbReference type="Proteomes" id="UP001597347">
    <property type="component" value="Unassembled WGS sequence"/>
</dbReference>
<dbReference type="InterPro" id="IPR032466">
    <property type="entry name" value="Metal_Hydrolase"/>
</dbReference>
<keyword evidence="2" id="KW-0479">Metal-binding</keyword>
<evidence type="ECO:0000256" key="4">
    <source>
        <dbReference type="ARBA" id="ARBA00023277"/>
    </source>
</evidence>
<dbReference type="Pfam" id="PF01979">
    <property type="entry name" value="Amidohydro_1"/>
    <property type="match status" value="1"/>
</dbReference>
<evidence type="ECO:0000313" key="8">
    <source>
        <dbReference type="Proteomes" id="UP001597347"/>
    </source>
</evidence>
<evidence type="ECO:0000256" key="3">
    <source>
        <dbReference type="ARBA" id="ARBA00022801"/>
    </source>
</evidence>
<accession>A0ABW4LGZ9</accession>
<feature type="domain" description="Amidohydrolase-related" evidence="6">
    <location>
        <begin position="54"/>
        <end position="375"/>
    </location>
</feature>
<evidence type="ECO:0000313" key="7">
    <source>
        <dbReference type="EMBL" id="MFD1722065.1"/>
    </source>
</evidence>
<dbReference type="Gene3D" id="3.20.20.140">
    <property type="entry name" value="Metal-dependent hydrolases"/>
    <property type="match status" value="1"/>
</dbReference>
<dbReference type="EMBL" id="JBHUEA010000016">
    <property type="protein sequence ID" value="MFD1722065.1"/>
    <property type="molecule type" value="Genomic_DNA"/>
</dbReference>